<feature type="transmembrane region" description="Helical" evidence="16">
    <location>
        <begin position="510"/>
        <end position="530"/>
    </location>
</feature>
<feature type="transmembrane region" description="Helical" evidence="16">
    <location>
        <begin position="453"/>
        <end position="474"/>
    </location>
</feature>
<dbReference type="InterPro" id="IPR005225">
    <property type="entry name" value="Small_GTP-bd"/>
</dbReference>
<dbReference type="CDD" id="cd01879">
    <property type="entry name" value="FeoB"/>
    <property type="match status" value="1"/>
</dbReference>
<keyword evidence="2 16" id="KW-0813">Transport</keyword>
<dbReference type="PANTHER" id="PTHR43185:SF1">
    <property type="entry name" value="FE(2+) TRANSPORTER FEOB"/>
    <property type="match status" value="1"/>
</dbReference>
<dbReference type="InterPro" id="IPR027417">
    <property type="entry name" value="P-loop_NTPase"/>
</dbReference>
<comment type="function">
    <text evidence="16">Probable transporter of a GTP-driven Fe(2+) uptake system.</text>
</comment>
<evidence type="ECO:0000256" key="4">
    <source>
        <dbReference type="ARBA" id="ARBA00022496"/>
    </source>
</evidence>
<evidence type="ECO:0000256" key="16">
    <source>
        <dbReference type="RuleBase" id="RU362098"/>
    </source>
</evidence>
<feature type="binding site" evidence="14">
    <location>
        <begin position="58"/>
        <end position="61"/>
    </location>
    <ligand>
        <name>GTP</name>
        <dbReference type="ChEBI" id="CHEBI:37565"/>
        <label>1</label>
    </ligand>
</feature>
<evidence type="ECO:0000256" key="1">
    <source>
        <dbReference type="ARBA" id="ARBA00004651"/>
    </source>
</evidence>
<gene>
    <name evidence="18" type="ORF">OP8BY_0440</name>
</gene>
<keyword evidence="11 16" id="KW-0472">Membrane</keyword>
<dbReference type="InterPro" id="IPR050860">
    <property type="entry name" value="FeoB_GTPase"/>
</dbReference>
<evidence type="ECO:0000256" key="11">
    <source>
        <dbReference type="ARBA" id="ARBA00023136"/>
    </source>
</evidence>
<feature type="binding site" evidence="15">
    <location>
        <position position="24"/>
    </location>
    <ligand>
        <name>Mg(2+)</name>
        <dbReference type="ChEBI" id="CHEBI:18420"/>
        <label>2</label>
    </ligand>
</feature>
<comment type="similarity">
    <text evidence="16">Belongs to the TRAFAC class TrmE-Era-EngA-EngB-Septin-like GTPase superfamily. FeoB GTPase (TC 9.A.8) family.</text>
</comment>
<dbReference type="EMBL" id="QUAH01000010">
    <property type="protein sequence ID" value="RFT15331.1"/>
    <property type="molecule type" value="Genomic_DNA"/>
</dbReference>
<feature type="transmembrane region" description="Helical" evidence="16">
    <location>
        <begin position="394"/>
        <end position="414"/>
    </location>
</feature>
<dbReference type="PROSITE" id="PS51711">
    <property type="entry name" value="G_FEOB"/>
    <property type="match status" value="1"/>
</dbReference>
<feature type="transmembrane region" description="Helical" evidence="16">
    <location>
        <begin position="536"/>
        <end position="558"/>
    </location>
</feature>
<evidence type="ECO:0000256" key="3">
    <source>
        <dbReference type="ARBA" id="ARBA00022475"/>
    </source>
</evidence>
<evidence type="ECO:0000313" key="18">
    <source>
        <dbReference type="EMBL" id="RFT15331.1"/>
    </source>
</evidence>
<dbReference type="GO" id="GO:0005525">
    <property type="term" value="F:GTP binding"/>
    <property type="evidence" value="ECO:0007669"/>
    <property type="project" value="UniProtKB-KW"/>
</dbReference>
<dbReference type="GO" id="GO:0015093">
    <property type="term" value="F:ferrous iron transmembrane transporter activity"/>
    <property type="evidence" value="ECO:0007669"/>
    <property type="project" value="UniProtKB-UniRule"/>
</dbReference>
<evidence type="ECO:0000256" key="9">
    <source>
        <dbReference type="ARBA" id="ARBA00023065"/>
    </source>
</evidence>
<keyword evidence="9" id="KW-0406">Ion transport</keyword>
<dbReference type="Gene3D" id="3.40.50.300">
    <property type="entry name" value="P-loop containing nucleotide triphosphate hydrolases"/>
    <property type="match status" value="1"/>
</dbReference>
<feature type="binding site" evidence="14">
    <location>
        <begin position="147"/>
        <end position="149"/>
    </location>
    <ligand>
        <name>GTP</name>
        <dbReference type="ChEBI" id="CHEBI:37565"/>
        <label>1</label>
    </ligand>
</feature>
<dbReference type="InterPro" id="IPR011640">
    <property type="entry name" value="Fe2_transport_prot_B_C"/>
</dbReference>
<dbReference type="InterPro" id="IPR003373">
    <property type="entry name" value="Fe2_transport_prot-B"/>
</dbReference>
<dbReference type="InterPro" id="IPR030389">
    <property type="entry name" value="G_FEOB_dom"/>
</dbReference>
<organism evidence="18 19">
    <name type="scientific">Candidatus Saccharicenans subterraneus</name>
    <dbReference type="NCBI Taxonomy" id="2508984"/>
    <lineage>
        <taxon>Bacteria</taxon>
        <taxon>Candidatus Aminicenantota</taxon>
        <taxon>Candidatus Aminicenantia</taxon>
        <taxon>Candidatus Aminicenantales</taxon>
        <taxon>Candidatus Saccharicenantaceae</taxon>
        <taxon>Candidatus Saccharicenans</taxon>
    </lineage>
</organism>
<dbReference type="InterPro" id="IPR011642">
    <property type="entry name" value="Gate_dom"/>
</dbReference>
<feature type="transmembrane region" description="Helical" evidence="16">
    <location>
        <begin position="591"/>
        <end position="611"/>
    </location>
</feature>
<feature type="transmembrane region" description="Helical" evidence="16">
    <location>
        <begin position="421"/>
        <end position="447"/>
    </location>
</feature>
<evidence type="ECO:0000259" key="17">
    <source>
        <dbReference type="PROSITE" id="PS51711"/>
    </source>
</evidence>
<dbReference type="PANTHER" id="PTHR43185">
    <property type="entry name" value="FERROUS IRON TRANSPORT PROTEIN B"/>
    <property type="match status" value="1"/>
</dbReference>
<feature type="transmembrane region" description="Helical" evidence="16">
    <location>
        <begin position="334"/>
        <end position="358"/>
    </location>
</feature>
<sequence length="644" mass="72017">MNDRVPVVVFIGQPNCGKSTLFNAIAGFKAQTSNFPGTTVCHAHSEVAWKGRVYSIVDLPGTYSLTPQEPQEKVVLTHIFKEKPDLIVNVIDASLLCRSLELTVELLELEYPMVVVLNMMDLAEKKGMKIDPAALEKKLGVPVIRTVATRGQGTNDLMDWVEKVLGEQRRPRHLRYSGEVENRIKKLAEMLPADFPVIANPRFTAIRAIEAETLAVDKFFLENNPDFKQDLDRLRQEISALREAPAYEVLAAERHHLALKIFEDCCLVRHARLSGLEKLDSFIMHPVLGLFLLLLIFAGMFYLIFRVGSPLEAWLLKPWEALRLGIQERYGHTLLAELLVGLVQGVGGGVAIVFPYFIPLLLLMGFLEDVGYLARAGFLMDAFMHRLGLHGKSVPLFILGFGCNVPAIMATRILESRRDRIITALLIPFIPCAARTTIILALVAFLLGPWWALGFYFLNLVVVAVLSSVLTRIFKYSSPGLILEIPSLKWPSLKNILQKTYFNLKEFIRFAWPILIAGSLLLSLLSFVNFDRLVNAVLSPFVSGLLGLPSSLGVTLVFGFLRKELSLLMMFQALGVSYQQLLSVISRGQLLTFVTFVNFFIPCLSTLAILWKELGRRIALVSVLLNLSVAVLVSWLVRLAFALF</sequence>
<evidence type="ECO:0000256" key="13">
    <source>
        <dbReference type="NCBIfam" id="TIGR00437"/>
    </source>
</evidence>
<dbReference type="GO" id="GO:0005886">
    <property type="term" value="C:plasma membrane"/>
    <property type="evidence" value="ECO:0007669"/>
    <property type="project" value="UniProtKB-SubCell"/>
</dbReference>
<evidence type="ECO:0000256" key="15">
    <source>
        <dbReference type="PIRSR" id="PIRSR603373-2"/>
    </source>
</evidence>
<evidence type="ECO:0000256" key="10">
    <source>
        <dbReference type="ARBA" id="ARBA00023134"/>
    </source>
</evidence>
<dbReference type="Gene3D" id="1.10.287.1770">
    <property type="match status" value="1"/>
</dbReference>
<evidence type="ECO:0000256" key="2">
    <source>
        <dbReference type="ARBA" id="ARBA00022448"/>
    </source>
</evidence>
<keyword evidence="4 16" id="KW-0410">Iron transport</keyword>
<comment type="caution">
    <text evidence="18">The sequence shown here is derived from an EMBL/GenBank/DDBJ whole genome shotgun (WGS) entry which is preliminary data.</text>
</comment>
<comment type="subcellular location">
    <subcellularLocation>
        <location evidence="16">Cell inner membrane</location>
        <topology evidence="16">Multi-pass membrane protein</topology>
    </subcellularLocation>
    <subcellularLocation>
        <location evidence="1">Cell membrane</location>
        <topology evidence="1">Multi-pass membrane protein</topology>
    </subcellularLocation>
</comment>
<evidence type="ECO:0000313" key="19">
    <source>
        <dbReference type="Proteomes" id="UP000257323"/>
    </source>
</evidence>
<keyword evidence="15" id="KW-0460">Magnesium</keyword>
<dbReference type="Pfam" id="PF07664">
    <property type="entry name" value="FeoB_C"/>
    <property type="match status" value="1"/>
</dbReference>
<dbReference type="Proteomes" id="UP000257323">
    <property type="component" value="Unassembled WGS sequence"/>
</dbReference>
<protein>
    <recommendedName>
        <fullName evidence="12 13">Ferrous iron transport protein B</fullName>
    </recommendedName>
</protein>
<accession>A0A3E2BKT9</accession>
<feature type="transmembrane region" description="Helical" evidence="16">
    <location>
        <begin position="282"/>
        <end position="305"/>
    </location>
</feature>
<dbReference type="NCBIfam" id="TIGR00231">
    <property type="entry name" value="small_GTP"/>
    <property type="match status" value="1"/>
</dbReference>
<keyword evidence="10 14" id="KW-0342">GTP-binding</keyword>
<dbReference type="Pfam" id="PF02421">
    <property type="entry name" value="FeoB_N"/>
    <property type="match status" value="1"/>
</dbReference>
<feature type="transmembrane region" description="Helical" evidence="16">
    <location>
        <begin position="618"/>
        <end position="641"/>
    </location>
</feature>
<evidence type="ECO:0000256" key="14">
    <source>
        <dbReference type="PIRSR" id="PIRSR603373-1"/>
    </source>
</evidence>
<proteinExistence type="inferred from homology"/>
<reference evidence="18 19" key="1">
    <citation type="submission" date="2018-08" db="EMBL/GenBank/DDBJ databases">
        <title>Genome analysis of the thermophilic bacterium of the candidate phylum Aminicenantes from deep subsurface aquifer revealed its physiology and ecological role.</title>
        <authorList>
            <person name="Kadnikov V.V."/>
            <person name="Mardanov A.V."/>
            <person name="Beletsky A.V."/>
            <person name="Karnachuk O.V."/>
            <person name="Ravin N.V."/>
        </authorList>
    </citation>
    <scope>NUCLEOTIDE SEQUENCE [LARGE SCALE GENOMIC DNA]</scope>
    <source>
        <strain evidence="18">BY38</strain>
    </source>
</reference>
<keyword evidence="3" id="KW-1003">Cell membrane</keyword>
<evidence type="ECO:0000256" key="8">
    <source>
        <dbReference type="ARBA" id="ARBA00023004"/>
    </source>
</evidence>
<dbReference type="AlphaFoldDB" id="A0A3E2BKT9"/>
<dbReference type="Pfam" id="PF07670">
    <property type="entry name" value="Gate"/>
    <property type="match status" value="2"/>
</dbReference>
<feature type="binding site" evidence="14">
    <location>
        <begin position="12"/>
        <end position="19"/>
    </location>
    <ligand>
        <name>GTP</name>
        <dbReference type="ChEBI" id="CHEBI:37565"/>
        <label>1</label>
    </ligand>
</feature>
<keyword evidence="15" id="KW-0479">Metal-binding</keyword>
<dbReference type="NCBIfam" id="TIGR00437">
    <property type="entry name" value="feoB"/>
    <property type="match status" value="1"/>
</dbReference>
<evidence type="ECO:0000256" key="12">
    <source>
        <dbReference type="ARBA" id="ARBA00031200"/>
    </source>
</evidence>
<dbReference type="Pfam" id="PF17910">
    <property type="entry name" value="FeoB_Cyto"/>
    <property type="match status" value="1"/>
</dbReference>
<keyword evidence="6 14" id="KW-0547">Nucleotide-binding</keyword>
<dbReference type="GO" id="GO:0046872">
    <property type="term" value="F:metal ion binding"/>
    <property type="evidence" value="ECO:0007669"/>
    <property type="project" value="UniProtKB-KW"/>
</dbReference>
<evidence type="ECO:0000256" key="7">
    <source>
        <dbReference type="ARBA" id="ARBA00022989"/>
    </source>
</evidence>
<keyword evidence="5 16" id="KW-0812">Transmembrane</keyword>
<feature type="binding site" evidence="14">
    <location>
        <begin position="118"/>
        <end position="121"/>
    </location>
    <ligand>
        <name>GTP</name>
        <dbReference type="ChEBI" id="CHEBI:37565"/>
        <label>1</label>
    </ligand>
</feature>
<feature type="domain" description="FeoB-type G" evidence="17">
    <location>
        <begin position="5"/>
        <end position="167"/>
    </location>
</feature>
<keyword evidence="7 16" id="KW-1133">Transmembrane helix</keyword>
<feature type="binding site" evidence="15">
    <location>
        <position position="27"/>
    </location>
    <ligand>
        <name>Mg(2+)</name>
        <dbReference type="ChEBI" id="CHEBI:18420"/>
        <label>2</label>
    </ligand>
</feature>
<dbReference type="SUPFAM" id="SSF52540">
    <property type="entry name" value="P-loop containing nucleoside triphosphate hydrolases"/>
    <property type="match status" value="1"/>
</dbReference>
<evidence type="ECO:0000256" key="5">
    <source>
        <dbReference type="ARBA" id="ARBA00022692"/>
    </source>
</evidence>
<dbReference type="InterPro" id="IPR041069">
    <property type="entry name" value="FeoB_Cyto"/>
</dbReference>
<name>A0A3E2BKT9_9BACT</name>
<feature type="binding site" evidence="15">
    <location>
        <position position="23"/>
    </location>
    <ligand>
        <name>Mg(2+)</name>
        <dbReference type="ChEBI" id="CHEBI:18420"/>
        <label>2</label>
    </ligand>
</feature>
<keyword evidence="8 16" id="KW-0408">Iron</keyword>
<evidence type="ECO:0000256" key="6">
    <source>
        <dbReference type="ARBA" id="ARBA00022741"/>
    </source>
</evidence>